<proteinExistence type="predicted"/>
<evidence type="ECO:0000313" key="3">
    <source>
        <dbReference type="Proteomes" id="UP000026913"/>
    </source>
</evidence>
<reference evidence="2 3" key="1">
    <citation type="journal article" date="2012" name="J. Bacteriol.">
        <title>Genome sequence of cold-adapted Pseudomonas mandelii strain JR-1.</title>
        <authorList>
            <person name="Jang S.H."/>
            <person name="Kim J."/>
            <person name="Kim J."/>
            <person name="Hong S."/>
            <person name="Lee C."/>
        </authorList>
    </citation>
    <scope>NUCLEOTIDE SEQUENCE [LARGE SCALE GENOMIC DNA]</scope>
    <source>
        <strain evidence="2 3">JR-1</strain>
    </source>
</reference>
<accession>A0A024E8R9</accession>
<organism evidence="2 3">
    <name type="scientific">Pseudomonas mandelii JR-1</name>
    <dbReference type="NCBI Taxonomy" id="1147786"/>
    <lineage>
        <taxon>Bacteria</taxon>
        <taxon>Pseudomonadati</taxon>
        <taxon>Pseudomonadota</taxon>
        <taxon>Gammaproteobacteria</taxon>
        <taxon>Pseudomonadales</taxon>
        <taxon>Pseudomonadaceae</taxon>
        <taxon>Pseudomonas</taxon>
    </lineage>
</organism>
<dbReference type="HOGENOM" id="CLU_3275337_0_0_6"/>
<dbReference type="EMBL" id="CP005960">
    <property type="protein sequence ID" value="AHZ68980.1"/>
    <property type="molecule type" value="Genomic_DNA"/>
</dbReference>
<feature type="compositionally biased region" description="Basic and acidic residues" evidence="1">
    <location>
        <begin position="1"/>
        <end position="20"/>
    </location>
</feature>
<gene>
    <name evidence="2" type="ORF">OU5_1901</name>
</gene>
<protein>
    <submittedName>
        <fullName evidence="2">Uncharacterized protein</fullName>
    </submittedName>
</protein>
<evidence type="ECO:0000256" key="1">
    <source>
        <dbReference type="SAM" id="MobiDB-lite"/>
    </source>
</evidence>
<evidence type="ECO:0000313" key="2">
    <source>
        <dbReference type="EMBL" id="AHZ68980.1"/>
    </source>
</evidence>
<dbReference type="AlphaFoldDB" id="A0A024E8R9"/>
<feature type="region of interest" description="Disordered" evidence="1">
    <location>
        <begin position="1"/>
        <end position="41"/>
    </location>
</feature>
<name>A0A024E8R9_9PSED</name>
<dbReference type="KEGG" id="pman:OU5_1901"/>
<dbReference type="Proteomes" id="UP000026913">
    <property type="component" value="Chromosome"/>
</dbReference>
<sequence length="41" mass="4525">MALSIHAEREGPQADSDRKSTINTTFGSMFDPWAQEKGEKG</sequence>